<proteinExistence type="predicted"/>
<keyword evidence="1" id="KW-0472">Membrane</keyword>
<comment type="caution">
    <text evidence="2">The sequence shown here is derived from an EMBL/GenBank/DDBJ whole genome shotgun (WGS) entry which is preliminary data.</text>
</comment>
<dbReference type="Proteomes" id="UP001151081">
    <property type="component" value="Unassembled WGS sequence"/>
</dbReference>
<evidence type="ECO:0000313" key="2">
    <source>
        <dbReference type="EMBL" id="MDC3989416.1"/>
    </source>
</evidence>
<keyword evidence="1" id="KW-0812">Transmembrane</keyword>
<keyword evidence="3" id="KW-1185">Reference proteome</keyword>
<dbReference type="EMBL" id="JAGTJJ010000111">
    <property type="protein sequence ID" value="MDC3989416.1"/>
    <property type="molecule type" value="Genomic_DNA"/>
</dbReference>
<reference evidence="2 3" key="1">
    <citation type="submission" date="2021-04" db="EMBL/GenBank/DDBJ databases">
        <title>Genome analysis of Polyangium sp.</title>
        <authorList>
            <person name="Li Y."/>
            <person name="Wang J."/>
        </authorList>
    </citation>
    <scope>NUCLEOTIDE SEQUENCE [LARGE SCALE GENOMIC DNA]</scope>
    <source>
        <strain evidence="2 3">SDU14</strain>
    </source>
</reference>
<organism evidence="2 3">
    <name type="scientific">Polyangium jinanense</name>
    <dbReference type="NCBI Taxonomy" id="2829994"/>
    <lineage>
        <taxon>Bacteria</taxon>
        <taxon>Pseudomonadati</taxon>
        <taxon>Myxococcota</taxon>
        <taxon>Polyangia</taxon>
        <taxon>Polyangiales</taxon>
        <taxon>Polyangiaceae</taxon>
        <taxon>Polyangium</taxon>
    </lineage>
</organism>
<evidence type="ECO:0000313" key="3">
    <source>
        <dbReference type="Proteomes" id="UP001151081"/>
    </source>
</evidence>
<name>A0A9X3XJW9_9BACT</name>
<dbReference type="AlphaFoldDB" id="A0A9X3XJW9"/>
<feature type="transmembrane region" description="Helical" evidence="1">
    <location>
        <begin position="218"/>
        <end position="237"/>
    </location>
</feature>
<evidence type="ECO:0000256" key="1">
    <source>
        <dbReference type="SAM" id="Phobius"/>
    </source>
</evidence>
<keyword evidence="1" id="KW-1133">Transmembrane helix</keyword>
<protein>
    <submittedName>
        <fullName evidence="2">MerC domain-containing protein</fullName>
    </submittedName>
</protein>
<sequence>MQPIVKVFEDNHIDAPWSHVFVFALDAVLFLVIAFCVREIRRARRAAVEADAVIKPKAPLFEGARFVAGTVELAQGESDAVRVTITQDGSEQADKNNHKTHTWVEKEREIRARPFYLRHDTGARVRVEPPEDVLLVDTLDQKEWLHPTRRKLRAELLPGERVVVEGRLHKAPDPEGIGETAGYREAATMGWMMKPSPQKGMHISTESLSRRHELRARAFFWTCVWVVFLGFVMNVPLATYRARVFLGENVVATLLGKRTYETSNGKGKKTVHRAVDVRYESPPGTARFGGLVEIDEDDGMDLPPGVKGEIWLRRVPRFPAATALGQGSSVWFHAWCVAAVIAGIAVYRAYRTHIYRRWYEGRVQEKGQGPLPPQTNERFLADDPTAFAAREKRGLARAARAAKHVEPIPMD</sequence>
<accession>A0A9X3XJW9</accession>
<gene>
    <name evidence="2" type="ORF">KEG57_53655</name>
</gene>
<feature type="transmembrane region" description="Helical" evidence="1">
    <location>
        <begin position="330"/>
        <end position="350"/>
    </location>
</feature>
<feature type="transmembrane region" description="Helical" evidence="1">
    <location>
        <begin position="20"/>
        <end position="37"/>
    </location>
</feature>
<dbReference type="RefSeq" id="WP_272428220.1">
    <property type="nucleotide sequence ID" value="NZ_JAGTJJ010000111.1"/>
</dbReference>